<feature type="binding site" evidence="3">
    <location>
        <begin position="302"/>
        <end position="305"/>
    </location>
    <ligand>
        <name>CTP</name>
        <dbReference type="ChEBI" id="CHEBI:37563"/>
    </ligand>
</feature>
<evidence type="ECO:0000259" key="5">
    <source>
        <dbReference type="Pfam" id="PF02441"/>
    </source>
</evidence>
<dbReference type="Proteomes" id="UP000005444">
    <property type="component" value="Chromosome"/>
</dbReference>
<comment type="catalytic activity">
    <reaction evidence="3 4">
        <text>N-[(R)-4-phosphopantothenoyl]-L-cysteine + H(+) = (R)-4'-phosphopantetheine + CO2</text>
        <dbReference type="Rhea" id="RHEA:16793"/>
        <dbReference type="ChEBI" id="CHEBI:15378"/>
        <dbReference type="ChEBI" id="CHEBI:16526"/>
        <dbReference type="ChEBI" id="CHEBI:59458"/>
        <dbReference type="ChEBI" id="CHEBI:61723"/>
        <dbReference type="EC" id="4.1.1.36"/>
    </reaction>
</comment>
<evidence type="ECO:0000313" key="7">
    <source>
        <dbReference type="EMBL" id="AEV95321.1"/>
    </source>
</evidence>
<dbReference type="SUPFAM" id="SSF102645">
    <property type="entry name" value="CoaB-like"/>
    <property type="match status" value="1"/>
</dbReference>
<accession>G8PDI6</accession>
<gene>
    <name evidence="3 7" type="primary">coaBC</name>
    <name evidence="7" type="ordered locus">PECL_1053</name>
</gene>
<evidence type="ECO:0000256" key="2">
    <source>
        <dbReference type="ARBA" id="ARBA00023239"/>
    </source>
</evidence>
<keyword evidence="3 4" id="KW-0285">Flavoprotein</keyword>
<dbReference type="RefSeq" id="WP_014215518.1">
    <property type="nucleotide sequence ID" value="NC_016605.1"/>
</dbReference>
<dbReference type="HAMAP" id="MF_02225">
    <property type="entry name" value="CoaBC"/>
    <property type="match status" value="1"/>
</dbReference>
<dbReference type="InterPro" id="IPR003382">
    <property type="entry name" value="Flavoprotein"/>
</dbReference>
<dbReference type="Gene3D" id="3.40.50.1950">
    <property type="entry name" value="Flavin prenyltransferase-like"/>
    <property type="match status" value="1"/>
</dbReference>
<comment type="caution">
    <text evidence="3">Lacks conserved residue(s) required for the propagation of feature annotation.</text>
</comment>
<dbReference type="KEGG" id="pce:PECL_1053"/>
<comment type="pathway">
    <text evidence="3 4">Cofactor biosynthesis; coenzyme A biosynthesis; CoA from (R)-pantothenate: step 2/5.</text>
</comment>
<comment type="cofactor">
    <cofactor evidence="3">
        <name>Mg(2+)</name>
        <dbReference type="ChEBI" id="CHEBI:18420"/>
    </cofactor>
</comment>
<keyword evidence="3 4" id="KW-0436">Ligase</keyword>
<dbReference type="GO" id="GO:0015937">
    <property type="term" value="P:coenzyme A biosynthetic process"/>
    <property type="evidence" value="ECO:0007669"/>
    <property type="project" value="UniProtKB-UniRule"/>
</dbReference>
<dbReference type="AlphaFoldDB" id="G8PDI6"/>
<comment type="pathway">
    <text evidence="3 4">Cofactor biosynthesis; coenzyme A biosynthesis; CoA from (R)-pantothenate: step 3/5.</text>
</comment>
<keyword evidence="3" id="KW-0511">Multifunctional enzyme</keyword>
<dbReference type="SUPFAM" id="SSF52507">
    <property type="entry name" value="Homo-oligomeric flavin-containing Cys decarboxylases, HFCD"/>
    <property type="match status" value="1"/>
</dbReference>
<dbReference type="GO" id="GO:0004633">
    <property type="term" value="F:phosphopantothenoylcysteine decarboxylase activity"/>
    <property type="evidence" value="ECO:0007669"/>
    <property type="project" value="UniProtKB-UniRule"/>
</dbReference>
<dbReference type="EC" id="6.3.2.5" evidence="3"/>
<keyword evidence="3" id="KW-0460">Magnesium</keyword>
<dbReference type="GO" id="GO:0015941">
    <property type="term" value="P:pantothenate catabolic process"/>
    <property type="evidence" value="ECO:0007669"/>
    <property type="project" value="InterPro"/>
</dbReference>
<dbReference type="InterPro" id="IPR035929">
    <property type="entry name" value="CoaB-like_sf"/>
</dbReference>
<keyword evidence="3 4" id="KW-0288">FMN</keyword>
<evidence type="ECO:0000256" key="1">
    <source>
        <dbReference type="ARBA" id="ARBA00022793"/>
    </source>
</evidence>
<dbReference type="PANTHER" id="PTHR14359">
    <property type="entry name" value="HOMO-OLIGOMERIC FLAVIN CONTAINING CYS DECARBOXYLASE FAMILY"/>
    <property type="match status" value="1"/>
</dbReference>
<organism evidence="7 8">
    <name type="scientific">Pediococcus claussenii (strain ATCC BAA-344 / DSM 14800 / JCM 18046 / KCTC 3811 / LMG 21948 / P06)</name>
    <dbReference type="NCBI Taxonomy" id="701521"/>
    <lineage>
        <taxon>Bacteria</taxon>
        <taxon>Bacillati</taxon>
        <taxon>Bacillota</taxon>
        <taxon>Bacilli</taxon>
        <taxon>Lactobacillales</taxon>
        <taxon>Lactobacillaceae</taxon>
        <taxon>Pediococcus</taxon>
    </lineage>
</organism>
<dbReference type="Pfam" id="PF04127">
    <property type="entry name" value="DFP"/>
    <property type="match status" value="1"/>
</dbReference>
<evidence type="ECO:0000256" key="3">
    <source>
        <dbReference type="HAMAP-Rule" id="MF_02225"/>
    </source>
</evidence>
<feature type="region of interest" description="Phosphopantothenate--cysteine ligase" evidence="3">
    <location>
        <begin position="186"/>
        <end position="396"/>
    </location>
</feature>
<feature type="binding site" evidence="3">
    <location>
        <position position="274"/>
    </location>
    <ligand>
        <name>CTP</name>
        <dbReference type="ChEBI" id="CHEBI:37563"/>
    </ligand>
</feature>
<keyword evidence="8" id="KW-1185">Reference proteome</keyword>
<name>G8PDI6_PEDCP</name>
<keyword evidence="1 3" id="KW-0210">Decarboxylase</keyword>
<dbReference type="HOGENOM" id="CLU_033319_0_1_9"/>
<keyword evidence="2 3" id="KW-0456">Lyase</keyword>
<comment type="similarity">
    <text evidence="3 4">In the C-terminal section; belongs to the PPC synthetase family.</text>
</comment>
<dbReference type="NCBIfam" id="TIGR00521">
    <property type="entry name" value="coaBC_dfp"/>
    <property type="match status" value="1"/>
</dbReference>
<dbReference type="InterPro" id="IPR007085">
    <property type="entry name" value="DNA/pantothenate-metab_flavo_C"/>
</dbReference>
<dbReference type="Pfam" id="PF02441">
    <property type="entry name" value="Flavoprotein"/>
    <property type="match status" value="1"/>
</dbReference>
<evidence type="ECO:0000313" key="8">
    <source>
        <dbReference type="Proteomes" id="UP000005444"/>
    </source>
</evidence>
<feature type="domain" description="Flavoprotein" evidence="5">
    <location>
        <begin position="2"/>
        <end position="167"/>
    </location>
</feature>
<dbReference type="EMBL" id="CP003137">
    <property type="protein sequence ID" value="AEV95321.1"/>
    <property type="molecule type" value="Genomic_DNA"/>
</dbReference>
<dbReference type="InterPro" id="IPR005252">
    <property type="entry name" value="CoaBC"/>
</dbReference>
<dbReference type="GO" id="GO:0071513">
    <property type="term" value="C:phosphopantothenoylcysteine decarboxylase complex"/>
    <property type="evidence" value="ECO:0007669"/>
    <property type="project" value="TreeGrafter"/>
</dbReference>
<feature type="domain" description="DNA/pantothenate metabolism flavoprotein C-terminal" evidence="6">
    <location>
        <begin position="182"/>
        <end position="392"/>
    </location>
</feature>
<dbReference type="Gene3D" id="3.40.50.10300">
    <property type="entry name" value="CoaB-like"/>
    <property type="match status" value="1"/>
</dbReference>
<comment type="function">
    <text evidence="3">Catalyzes two sequential steps in the biosynthesis of coenzyme A. In the first step cysteine is conjugated to 4'-phosphopantothenate to form 4-phosphopantothenoylcysteine. In the second step the latter compound is decarboxylated to form 4'-phosphopantotheine.</text>
</comment>
<proteinExistence type="inferred from homology"/>
<dbReference type="GO" id="GO:0004632">
    <property type="term" value="F:phosphopantothenate--cysteine ligase activity"/>
    <property type="evidence" value="ECO:0007669"/>
    <property type="project" value="UniProtKB-UniRule"/>
</dbReference>
<comment type="similarity">
    <text evidence="3 4">In the N-terminal section; belongs to the HFCD (homo-oligomeric flavin containing Cys decarboxylase) superfamily.</text>
</comment>
<dbReference type="PATRIC" id="fig|701521.8.peg.1000"/>
<comment type="catalytic activity">
    <reaction evidence="3 4">
        <text>(R)-4'-phosphopantothenate + L-cysteine + CTP = N-[(R)-4-phosphopantothenoyl]-L-cysteine + CMP + diphosphate + H(+)</text>
        <dbReference type="Rhea" id="RHEA:19397"/>
        <dbReference type="ChEBI" id="CHEBI:10986"/>
        <dbReference type="ChEBI" id="CHEBI:15378"/>
        <dbReference type="ChEBI" id="CHEBI:33019"/>
        <dbReference type="ChEBI" id="CHEBI:35235"/>
        <dbReference type="ChEBI" id="CHEBI:37563"/>
        <dbReference type="ChEBI" id="CHEBI:59458"/>
        <dbReference type="ChEBI" id="CHEBI:60377"/>
        <dbReference type="EC" id="6.3.2.5"/>
    </reaction>
</comment>
<protein>
    <recommendedName>
        <fullName evidence="3">Coenzyme A biosynthesis bifunctional protein CoaBC</fullName>
    </recommendedName>
    <alternativeName>
        <fullName evidence="3">DNA/pantothenate metabolism flavoprotein</fullName>
    </alternativeName>
    <alternativeName>
        <fullName evidence="3">Phosphopantothenoylcysteine synthetase/decarboxylase</fullName>
        <shortName evidence="3">PPCS-PPCDC</shortName>
    </alternativeName>
    <domain>
        <recommendedName>
            <fullName evidence="3">Phosphopantothenoylcysteine decarboxylase</fullName>
            <shortName evidence="3">PPC decarboxylase</shortName>
            <shortName evidence="3">PPC-DC</shortName>
            <ecNumber evidence="3">4.1.1.36</ecNumber>
        </recommendedName>
        <alternativeName>
            <fullName evidence="3">CoaC</fullName>
        </alternativeName>
    </domain>
    <domain>
        <recommendedName>
            <fullName evidence="3">Phosphopantothenate--cysteine ligase</fullName>
            <ecNumber evidence="3">6.3.2.5</ecNumber>
        </recommendedName>
        <alternativeName>
            <fullName evidence="3">CoaB</fullName>
        </alternativeName>
        <alternativeName>
            <fullName evidence="3">Phosphopantothenoylcysteine synthetase</fullName>
            <shortName evidence="3">PPC synthetase</shortName>
            <shortName evidence="3">PPC-S</shortName>
        </alternativeName>
    </domain>
</protein>
<reference evidence="7 8" key="1">
    <citation type="journal article" date="2012" name="J. Bacteriol.">
        <title>Complete Genome Sequence of the Beer Spoilage Organism Pediococcus claussenii ATCC BAA-344T.</title>
        <authorList>
            <person name="Pittet V."/>
            <person name="Abegunde T."/>
            <person name="Marfleet T."/>
            <person name="Haakensen M."/>
            <person name="Morrow K."/>
            <person name="Jayaprakash T."/>
            <person name="Schroeder K."/>
            <person name="Trost B."/>
            <person name="Byrns S."/>
            <person name="Bergsveinson J."/>
            <person name="Kusalik A."/>
            <person name="Ziola B."/>
        </authorList>
    </citation>
    <scope>NUCLEOTIDE SEQUENCE [LARGE SCALE GENOMIC DNA]</scope>
    <source>
        <strain evidence="7 8">ATCC BAA-344</strain>
    </source>
</reference>
<feature type="region of interest" description="Phosphopantothenoylcysteine decarboxylase" evidence="3">
    <location>
        <begin position="1"/>
        <end position="185"/>
    </location>
</feature>
<feature type="binding site" evidence="3">
    <location>
        <position position="334"/>
    </location>
    <ligand>
        <name>CTP</name>
        <dbReference type="ChEBI" id="CHEBI:37563"/>
    </ligand>
</feature>
<dbReference type="PANTHER" id="PTHR14359:SF6">
    <property type="entry name" value="PHOSPHOPANTOTHENOYLCYSTEINE DECARBOXYLASE"/>
    <property type="match status" value="1"/>
</dbReference>
<dbReference type="UniPathway" id="UPA00241">
    <property type="reaction ID" value="UER00353"/>
</dbReference>
<feature type="binding site" evidence="3">
    <location>
        <position position="338"/>
    </location>
    <ligand>
        <name>CTP</name>
        <dbReference type="ChEBI" id="CHEBI:37563"/>
    </ligand>
</feature>
<dbReference type="EC" id="4.1.1.36" evidence="3"/>
<dbReference type="GO" id="GO:0010181">
    <property type="term" value="F:FMN binding"/>
    <property type="evidence" value="ECO:0007669"/>
    <property type="project" value="UniProtKB-UniRule"/>
</dbReference>
<dbReference type="GO" id="GO:0046872">
    <property type="term" value="F:metal ion binding"/>
    <property type="evidence" value="ECO:0007669"/>
    <property type="project" value="UniProtKB-KW"/>
</dbReference>
<dbReference type="eggNOG" id="COG0452">
    <property type="taxonomic scope" value="Bacteria"/>
</dbReference>
<feature type="binding site" evidence="3">
    <location>
        <position position="284"/>
    </location>
    <ligand>
        <name>CTP</name>
        <dbReference type="ChEBI" id="CHEBI:37563"/>
    </ligand>
</feature>
<feature type="binding site" evidence="3">
    <location>
        <position position="320"/>
    </location>
    <ligand>
        <name>CTP</name>
        <dbReference type="ChEBI" id="CHEBI:37563"/>
    </ligand>
</feature>
<comment type="function">
    <text evidence="4">Catalyzes two steps in the biosynthesis of coenzyme A. In the first step cysteine is conjugated to 4'-phosphopantothenate to form 4-phosphopantothenoylcysteine, in the latter compound is decarboxylated to form 4'-phosphopantotheine.</text>
</comment>
<keyword evidence="3" id="KW-0479">Metal-binding</keyword>
<comment type="cofactor">
    <cofactor evidence="3">
        <name>FMN</name>
        <dbReference type="ChEBI" id="CHEBI:58210"/>
    </cofactor>
    <text evidence="3">Binds 1 FMN per subunit.</text>
</comment>
<evidence type="ECO:0000259" key="6">
    <source>
        <dbReference type="Pfam" id="PF04127"/>
    </source>
</evidence>
<sequence length="396" mass="43618">MKNYLFILNGGIAIYKVIDVIRHQIKNGNKVRVVMTEMAKHFITPLTFQTLTNEDVFSNFEDNVEDPVAHVSLADWADVIVVAPATANFIAKMANGIGDDFASTIVLARHSPVYVIPAMNSHMWSNFATKRNVKQLRDDGIYVLEPDDGLLAEGYTGKGRFPEIDQINQFLDSEKQVAKDLENFKIVVTAGGTREPIDPVRFIGNFSSGKMGYAIANEAAQRGAKVILITGPTNLKVPTQVISESIETVRDLQESLNKAVTDADVVIMAAAVSDYRPLEKAQHKLKKENFDGNLEIKLVENPDVIANMKRPDTLKMVVGFAAETDDLLDHASTKLAKKRLDMIVANDVSGNGIGFGADDNAVTLLQPDKDKIVLKKQIKNSIAREILNVVAEKIMK</sequence>
<evidence type="ECO:0000256" key="4">
    <source>
        <dbReference type="RuleBase" id="RU364078"/>
    </source>
</evidence>
<dbReference type="STRING" id="701521.PECL_1053"/>
<dbReference type="InterPro" id="IPR036551">
    <property type="entry name" value="Flavin_trans-like"/>
</dbReference>